<dbReference type="STRING" id="1817825.A2720_03980"/>
<evidence type="ECO:0000313" key="3">
    <source>
        <dbReference type="Proteomes" id="UP000178892"/>
    </source>
</evidence>
<dbReference type="EMBL" id="MFEL01000012">
    <property type="protein sequence ID" value="OGE81035.1"/>
    <property type="molecule type" value="Genomic_DNA"/>
</dbReference>
<evidence type="ECO:0000313" key="2">
    <source>
        <dbReference type="EMBL" id="OGE81035.1"/>
    </source>
</evidence>
<keyword evidence="1" id="KW-0812">Transmembrane</keyword>
<organism evidence="2 3">
    <name type="scientific">Candidatus Doudnabacteria bacterium RIFCSPHIGHO2_01_FULL_46_24</name>
    <dbReference type="NCBI Taxonomy" id="1817825"/>
    <lineage>
        <taxon>Bacteria</taxon>
        <taxon>Candidatus Doudnaibacteriota</taxon>
    </lineage>
</organism>
<proteinExistence type="predicted"/>
<keyword evidence="1" id="KW-1133">Transmembrane helix</keyword>
<sequence>MKKIWLLTAVIAVLVIGFVLVLWQNNKTFEFKDETFGISFSITDNYQKVAREDKQPSESNKLVAHFVRTDPPALITIRYETGLRKVKSLTRRSSVEHFMADITQFFPVKYQEYQFGSLEKQEVNGQEFVEHTFSYKDKEDTIKVRLLIYPYLDDAAYYLMIQGKEADLEKVAKDLDSLRDSVKFTGPKQ</sequence>
<comment type="caution">
    <text evidence="2">The sequence shown here is derived from an EMBL/GenBank/DDBJ whole genome shotgun (WGS) entry which is preliminary data.</text>
</comment>
<reference evidence="2 3" key="1">
    <citation type="journal article" date="2016" name="Nat. Commun.">
        <title>Thousands of microbial genomes shed light on interconnected biogeochemical processes in an aquifer system.</title>
        <authorList>
            <person name="Anantharaman K."/>
            <person name="Brown C.T."/>
            <person name="Hug L.A."/>
            <person name="Sharon I."/>
            <person name="Castelle C.J."/>
            <person name="Probst A.J."/>
            <person name="Thomas B.C."/>
            <person name="Singh A."/>
            <person name="Wilkins M.J."/>
            <person name="Karaoz U."/>
            <person name="Brodie E.L."/>
            <person name="Williams K.H."/>
            <person name="Hubbard S.S."/>
            <person name="Banfield J.F."/>
        </authorList>
    </citation>
    <scope>NUCLEOTIDE SEQUENCE [LARGE SCALE GENOMIC DNA]</scope>
</reference>
<feature type="transmembrane region" description="Helical" evidence="1">
    <location>
        <begin position="6"/>
        <end position="23"/>
    </location>
</feature>
<evidence type="ECO:0000256" key="1">
    <source>
        <dbReference type="SAM" id="Phobius"/>
    </source>
</evidence>
<accession>A0A1F5NTN4</accession>
<keyword evidence="1" id="KW-0472">Membrane</keyword>
<dbReference type="Proteomes" id="UP000178892">
    <property type="component" value="Unassembled WGS sequence"/>
</dbReference>
<dbReference type="AlphaFoldDB" id="A0A1F5NTN4"/>
<name>A0A1F5NTN4_9BACT</name>
<evidence type="ECO:0008006" key="4">
    <source>
        <dbReference type="Google" id="ProtNLM"/>
    </source>
</evidence>
<gene>
    <name evidence="2" type="ORF">A2720_03980</name>
</gene>
<protein>
    <recommendedName>
        <fullName evidence="4">PsbP C-terminal domain-containing protein</fullName>
    </recommendedName>
</protein>